<dbReference type="Pfam" id="PF00395">
    <property type="entry name" value="SLH"/>
    <property type="match status" value="2"/>
</dbReference>
<feature type="signal peptide" evidence="1">
    <location>
        <begin position="1"/>
        <end position="22"/>
    </location>
</feature>
<sequence>MKQLRKWAAIITICSVMSASVAAVQAAETAKFTDVKAHWAEKTIYQLVEQGLLDGFPDKTFRPDDPVTADQFIKILLLSYSQLYPNGERNWKTSFVQQLSPANQSVLKQDYRDFSFKPGTVGYWAKPFIDLAGALNLISKNQFADYKANLKREDVAEIIYYTIKETEYLEDEKYSIGLASQFGDFQSVTSRQQKFVSEVIAKGIMEGYPNGYFGMGRNVTRAEALRILERLMDKSLRVKTSGQQNELVRVVPTKDGSYKKLVFPESKMLQTYDMMEDAGKLRGTNYDLEETTLRLFKDAEAKNAALNGATDSARFSNEVSLWLEPQYRTYGVTVKVQDGVLARNMESIRKFTDYIFGFSADTFYAQFVKVCEKVARKEAVENATMQIGDYSVEVHAEPDSRTIIFSILHK</sequence>
<keyword evidence="4" id="KW-1185">Reference proteome</keyword>
<evidence type="ECO:0000256" key="1">
    <source>
        <dbReference type="SAM" id="SignalP"/>
    </source>
</evidence>
<feature type="domain" description="SLH" evidence="2">
    <location>
        <begin position="179"/>
        <end position="242"/>
    </location>
</feature>
<dbReference type="PANTHER" id="PTHR43308:SF5">
    <property type="entry name" value="S-LAYER PROTEIN _ PEPTIDOGLYCAN ENDO-BETA-N-ACETYLGLUCOSAMINIDASE"/>
    <property type="match status" value="1"/>
</dbReference>
<dbReference type="AlphaFoldDB" id="A0A4R5KRQ3"/>
<dbReference type="InterPro" id="IPR051465">
    <property type="entry name" value="Cell_Envelope_Struct_Comp"/>
</dbReference>
<feature type="chain" id="PRO_5039631366" evidence="1">
    <location>
        <begin position="23"/>
        <end position="410"/>
    </location>
</feature>
<dbReference type="EMBL" id="SMRT01000004">
    <property type="protein sequence ID" value="TDF98092.1"/>
    <property type="molecule type" value="Genomic_DNA"/>
</dbReference>
<gene>
    <name evidence="3" type="ORF">E1757_11330</name>
</gene>
<organism evidence="3 4">
    <name type="scientific">Paenibacillus piri</name>
    <dbReference type="NCBI Taxonomy" id="2547395"/>
    <lineage>
        <taxon>Bacteria</taxon>
        <taxon>Bacillati</taxon>
        <taxon>Bacillota</taxon>
        <taxon>Bacilli</taxon>
        <taxon>Bacillales</taxon>
        <taxon>Paenibacillaceae</taxon>
        <taxon>Paenibacillus</taxon>
    </lineage>
</organism>
<evidence type="ECO:0000259" key="2">
    <source>
        <dbReference type="PROSITE" id="PS51272"/>
    </source>
</evidence>
<dbReference type="RefSeq" id="WP_133227854.1">
    <property type="nucleotide sequence ID" value="NZ_SMRT01000004.1"/>
</dbReference>
<name>A0A4R5KRQ3_9BACL</name>
<dbReference type="InterPro" id="IPR001119">
    <property type="entry name" value="SLH_dom"/>
</dbReference>
<dbReference type="Proteomes" id="UP000295636">
    <property type="component" value="Unassembled WGS sequence"/>
</dbReference>
<evidence type="ECO:0000313" key="3">
    <source>
        <dbReference type="EMBL" id="TDF98092.1"/>
    </source>
</evidence>
<keyword evidence="1" id="KW-0732">Signal</keyword>
<dbReference type="PROSITE" id="PS51272">
    <property type="entry name" value="SLH"/>
    <property type="match status" value="2"/>
</dbReference>
<evidence type="ECO:0000313" key="4">
    <source>
        <dbReference type="Proteomes" id="UP000295636"/>
    </source>
</evidence>
<protein>
    <submittedName>
        <fullName evidence="3">S-layer homology domain-containing protein</fullName>
    </submittedName>
</protein>
<comment type="caution">
    <text evidence="3">The sequence shown here is derived from an EMBL/GenBank/DDBJ whole genome shotgun (WGS) entry which is preliminary data.</text>
</comment>
<accession>A0A4R5KRQ3</accession>
<proteinExistence type="predicted"/>
<feature type="domain" description="SLH" evidence="2">
    <location>
        <begin position="27"/>
        <end position="90"/>
    </location>
</feature>
<dbReference type="OrthoDB" id="174569at2"/>
<reference evidence="3 4" key="1">
    <citation type="submission" date="2019-03" db="EMBL/GenBank/DDBJ databases">
        <title>This is whole genome sequence of Paenibacillus sp MS74 strain.</title>
        <authorList>
            <person name="Trinh H.N."/>
        </authorList>
    </citation>
    <scope>NUCLEOTIDE SEQUENCE [LARGE SCALE GENOMIC DNA]</scope>
    <source>
        <strain evidence="3 4">MS74</strain>
    </source>
</reference>
<dbReference type="PANTHER" id="PTHR43308">
    <property type="entry name" value="OUTER MEMBRANE PROTEIN ALPHA-RELATED"/>
    <property type="match status" value="1"/>
</dbReference>